<name>A0AAE3FY10_9EURY</name>
<proteinExistence type="predicted"/>
<evidence type="ECO:0008006" key="4">
    <source>
        <dbReference type="Google" id="ProtNLM"/>
    </source>
</evidence>
<reference evidence="2" key="2">
    <citation type="submission" date="2022-02" db="EMBL/GenBank/DDBJ databases">
        <authorList>
            <person name="Elcheninov A.G."/>
            <person name="Sorokin D.Y."/>
            <person name="Kublanov I.V."/>
        </authorList>
    </citation>
    <scope>NUCLEOTIDE SEQUENCE</scope>
    <source>
        <strain evidence="2">AArc-St2</strain>
    </source>
</reference>
<evidence type="ECO:0000313" key="3">
    <source>
        <dbReference type="Proteomes" id="UP001203207"/>
    </source>
</evidence>
<evidence type="ECO:0000256" key="1">
    <source>
        <dbReference type="SAM" id="MobiDB-lite"/>
    </source>
</evidence>
<dbReference type="Proteomes" id="UP001203207">
    <property type="component" value="Unassembled WGS sequence"/>
</dbReference>
<evidence type="ECO:0000313" key="2">
    <source>
        <dbReference type="EMBL" id="MCL9816965.1"/>
    </source>
</evidence>
<feature type="region of interest" description="Disordered" evidence="1">
    <location>
        <begin position="20"/>
        <end position="52"/>
    </location>
</feature>
<accession>A0AAE3FY10</accession>
<sequence length="139" mass="15023">MKRKRRSLIAAVAIGLAGCLDNPQAESGPRNPPSGPDGSVGERQTPPDEDVDGPLVVVSYNFDVADDDTLLVPATVANRSDTDRTGRVICTVRAQEDTFEQEETVELAAGAEENLEFAFDILFEEFAIDGTVRVDIEEV</sequence>
<organism evidence="2 3">
    <name type="scientific">Natronocalculus amylovorans</name>
    <dbReference type="NCBI Taxonomy" id="2917812"/>
    <lineage>
        <taxon>Archaea</taxon>
        <taxon>Methanobacteriati</taxon>
        <taxon>Methanobacteriota</taxon>
        <taxon>Stenosarchaea group</taxon>
        <taxon>Halobacteria</taxon>
        <taxon>Halobacteriales</taxon>
        <taxon>Haloferacaceae</taxon>
        <taxon>Natronocalculus</taxon>
    </lineage>
</organism>
<keyword evidence="3" id="KW-1185">Reference proteome</keyword>
<protein>
    <recommendedName>
        <fullName evidence="4">Transcriptional initiation protein Tat</fullName>
    </recommendedName>
</protein>
<comment type="caution">
    <text evidence="2">The sequence shown here is derived from an EMBL/GenBank/DDBJ whole genome shotgun (WGS) entry which is preliminary data.</text>
</comment>
<gene>
    <name evidence="2" type="ORF">AArcSt2_08420</name>
</gene>
<dbReference type="AlphaFoldDB" id="A0AAE3FY10"/>
<dbReference type="RefSeq" id="WP_250583898.1">
    <property type="nucleotide sequence ID" value="NZ_JAKRVX010000003.1"/>
</dbReference>
<dbReference type="PROSITE" id="PS51257">
    <property type="entry name" value="PROKAR_LIPOPROTEIN"/>
    <property type="match status" value="1"/>
</dbReference>
<reference evidence="2" key="1">
    <citation type="journal article" date="2022" name="Syst. Appl. Microbiol.">
        <title>Natronocalculus amylovorans gen. nov., sp. nov., and Natranaeroarchaeum aerophilus sp. nov., dominant culturable amylolytic natronoarchaea from hypersaline soda lakes in southwestern Siberia.</title>
        <authorList>
            <person name="Sorokin D.Y."/>
            <person name="Elcheninov A.G."/>
            <person name="Khizhniak T.V."/>
            <person name="Koenen M."/>
            <person name="Bale N.J."/>
            <person name="Damste J.S.S."/>
            <person name="Kublanov I.V."/>
        </authorList>
    </citation>
    <scope>NUCLEOTIDE SEQUENCE</scope>
    <source>
        <strain evidence="2">AArc-St2</strain>
    </source>
</reference>
<dbReference type="EMBL" id="JAKRVX010000003">
    <property type="protein sequence ID" value="MCL9816965.1"/>
    <property type="molecule type" value="Genomic_DNA"/>
</dbReference>